<reference evidence="1 2" key="1">
    <citation type="submission" date="2018-01" db="EMBL/GenBank/DDBJ databases">
        <title>Whole genome sequencing of Histamine producing bacteria.</title>
        <authorList>
            <person name="Butler K."/>
        </authorList>
    </citation>
    <scope>NUCLEOTIDE SEQUENCE [LARGE SCALE GENOMIC DNA]</scope>
    <source>
        <strain evidence="1 2">JCM 12947</strain>
    </source>
</reference>
<sequence>MAYPFNATVRTYGVMDNTVLTTTGSVLGALKLSGIEPASVSDNDRQRITALLRNMFQRLPVDVSVTQYYIHIDKANIHLKPQSNPRVELVSRRRETFLNTRRDLNSSSLYWVIDVPAENNYNSLFSVDLLKNLFNALFDSDARNTLKSAFNHHDSIVLEYQSLKQQINKLWQTLDDIDIRLGFVSLNNTRCSVNELWGLQRALVNLNTDYLHAKQTAPVERWDTLLADGEINVVNMDGVPTLKIEGAKTVYARIASVVGVGGEYMPESAWCADTLNPVLESGNYLYFTRFRPLSRFQRGRLVDSKEQDIYRSQMRATDYMTGNSSVMAIKERINSDSRLKGLMDELDDVRHNADRYGISTSCIVVFDTDVTALNQRVKRLNTVLENADFHLIWESVGLLDSFSNLLVGNIDATLRDSEVNVTQAAAISLPFRSNEGLPRWPLGNREEEAVYIFESDDGVPFHYTPFVGDKCLVIGVGPTRSGKTFAKNCIATHFAKLGGMYCAMDIDAGTEPIARFFGDDGAIFCLKDASTTQGFNPFSMANDEHDDRFKSHMSGLIRLMLRLNESPALQTLTANEQIEINEAIVKVLRITNPALRNFSGLLGHCSRGVQQKLAQFRRGGTYGNLFDNDIDAVGVLDKPYSVYNVEGVKDSPALQELVNAEIFFRAVRLFENPTHRERPKFLEIDECQYVLARKGAAEFLVAKARTWFKWGGGMGFWTQSPKHYSNLKEWSTLMAAATTFIFMADDNMVKAEYLHAFPFLTDDDCHTIAGLKKKQKMYIIQSDIGVRKVVNLHVESEQYVIATSNPYEASVANRIYAEETDIDVAVSRICQTLNKEETR</sequence>
<comment type="caution">
    <text evidence="1">The sequence shown here is derived from an EMBL/GenBank/DDBJ whole genome shotgun (WGS) entry which is preliminary data.</text>
</comment>
<dbReference type="OrthoDB" id="9816422at2"/>
<dbReference type="SUPFAM" id="SSF52540">
    <property type="entry name" value="P-loop containing nucleoside triphosphate hydrolases"/>
    <property type="match status" value="1"/>
</dbReference>
<gene>
    <name evidence="1" type="ORF">C9J12_25750</name>
</gene>
<dbReference type="Gene3D" id="3.40.50.300">
    <property type="entry name" value="P-loop containing nucleotide triphosphate hydrolases"/>
    <property type="match status" value="1"/>
</dbReference>
<evidence type="ECO:0000313" key="1">
    <source>
        <dbReference type="EMBL" id="PSU44804.1"/>
    </source>
</evidence>
<protein>
    <submittedName>
        <fullName evidence="1">Type IV secretion system protein B4</fullName>
    </submittedName>
</protein>
<dbReference type="InterPro" id="IPR027417">
    <property type="entry name" value="P-loop_NTPase"/>
</dbReference>
<accession>A0A2T3J7V8</accession>
<dbReference type="Proteomes" id="UP000240987">
    <property type="component" value="Unassembled WGS sequence"/>
</dbReference>
<keyword evidence="2" id="KW-1185">Reference proteome</keyword>
<dbReference type="AlphaFoldDB" id="A0A2T3J7V8"/>
<dbReference type="EMBL" id="PYMJ01000042">
    <property type="protein sequence ID" value="PSU44804.1"/>
    <property type="molecule type" value="Genomic_DNA"/>
</dbReference>
<proteinExistence type="predicted"/>
<dbReference type="RefSeq" id="WP_107245380.1">
    <property type="nucleotide sequence ID" value="NZ_PYMJ01000042.1"/>
</dbReference>
<name>A0A2T3J7V8_9GAMM</name>
<evidence type="ECO:0000313" key="2">
    <source>
        <dbReference type="Proteomes" id="UP000240987"/>
    </source>
</evidence>
<organism evidence="1 2">
    <name type="scientific">Photobacterium frigidiphilum</name>
    <dbReference type="NCBI Taxonomy" id="264736"/>
    <lineage>
        <taxon>Bacteria</taxon>
        <taxon>Pseudomonadati</taxon>
        <taxon>Pseudomonadota</taxon>
        <taxon>Gammaproteobacteria</taxon>
        <taxon>Vibrionales</taxon>
        <taxon>Vibrionaceae</taxon>
        <taxon>Photobacterium</taxon>
    </lineage>
</organism>